<feature type="transmembrane region" description="Helical" evidence="1">
    <location>
        <begin position="6"/>
        <end position="27"/>
    </location>
</feature>
<keyword evidence="1" id="KW-0472">Membrane</keyword>
<organism evidence="2 3">
    <name type="scientific">Selenomonas ruminantium subsp. lactilytica (strain NBRC 103574 / TAM6421)</name>
    <dbReference type="NCBI Taxonomy" id="927704"/>
    <lineage>
        <taxon>Bacteria</taxon>
        <taxon>Bacillati</taxon>
        <taxon>Bacillota</taxon>
        <taxon>Negativicutes</taxon>
        <taxon>Selenomonadales</taxon>
        <taxon>Selenomonadaceae</taxon>
        <taxon>Selenomonas</taxon>
    </lineage>
</organism>
<evidence type="ECO:0000256" key="1">
    <source>
        <dbReference type="SAM" id="Phobius"/>
    </source>
</evidence>
<reference evidence="2 3" key="1">
    <citation type="submission" date="2011-10" db="EMBL/GenBank/DDBJ databases">
        <title>Whole genome sequence of Selenomonas ruminantium subsp. lactilytica TAM6421.</title>
        <authorList>
            <person name="Oguchi A."/>
            <person name="Ankai A."/>
            <person name="Kaneko J."/>
            <person name="Yamada-Narita S."/>
            <person name="Fukui S."/>
            <person name="Takahashi M."/>
            <person name="Onodera T."/>
            <person name="Kojima S."/>
            <person name="Fushimi T."/>
            <person name="Abe N."/>
            <person name="Kamio Y."/>
            <person name="Yamazaki S."/>
            <person name="Fujita N."/>
        </authorList>
    </citation>
    <scope>NUCLEOTIDE SEQUENCE [LARGE SCALE GENOMIC DNA]</scope>
    <source>
        <strain evidence="3">NBRC 103574 / TAM6421</strain>
        <plasmid evidence="2 3">pSRC4</plasmid>
    </source>
</reference>
<protein>
    <submittedName>
        <fullName evidence="2">Uncharacterized protein</fullName>
    </submittedName>
</protein>
<gene>
    <name evidence="2" type="ordered locus">SELR_pSRC400650</name>
</gene>
<accession>I0GVC9</accession>
<keyword evidence="1" id="KW-0812">Transmembrane</keyword>
<name>I0GVC9_SELRL</name>
<evidence type="ECO:0000313" key="2">
    <source>
        <dbReference type="EMBL" id="BAL84716.1"/>
    </source>
</evidence>
<proteinExistence type="predicted"/>
<dbReference type="KEGG" id="sri:SELR_pSRC400650"/>
<keyword evidence="1" id="KW-1133">Transmembrane helix</keyword>
<geneLocation type="plasmid" evidence="2 3">
    <name>pSRC4</name>
</geneLocation>
<dbReference type="PATRIC" id="fig|927704.6.peg.3480"/>
<evidence type="ECO:0000313" key="3">
    <source>
        <dbReference type="Proteomes" id="UP000007887"/>
    </source>
</evidence>
<dbReference type="HOGENOM" id="CLU_2587756_0_0_9"/>
<dbReference type="Proteomes" id="UP000007887">
    <property type="component" value="Plasmid pSRC4"/>
</dbReference>
<dbReference type="EMBL" id="AP012294">
    <property type="protein sequence ID" value="BAL84716.1"/>
    <property type="molecule type" value="Genomic_DNA"/>
</dbReference>
<keyword evidence="2" id="KW-0614">Plasmid</keyword>
<sequence>MLRLTTIFLAGCGAYVLVGTYMVLCLLNRCTLSSTDSYNMCDVMRTCAHIIGYHLKLIECAISTQTHNNINKYVCKYVCA</sequence>
<dbReference type="AlphaFoldDB" id="I0GVC9"/>